<keyword evidence="3" id="KW-0520">NAD</keyword>
<feature type="binding site" evidence="4">
    <location>
        <position position="162"/>
    </location>
    <ligand>
        <name>Zn(2+)</name>
        <dbReference type="ChEBI" id="CHEBI:29105"/>
    </ligand>
</feature>
<feature type="coiled-coil region" evidence="5">
    <location>
        <begin position="837"/>
        <end position="864"/>
    </location>
</feature>
<evidence type="ECO:0000256" key="3">
    <source>
        <dbReference type="ARBA" id="ARBA00023027"/>
    </source>
</evidence>
<dbReference type="GO" id="GO:0070403">
    <property type="term" value="F:NAD+ binding"/>
    <property type="evidence" value="ECO:0007669"/>
    <property type="project" value="InterPro"/>
</dbReference>
<dbReference type="PROSITE" id="PS50305">
    <property type="entry name" value="SIRTUIN"/>
    <property type="match status" value="1"/>
</dbReference>
<dbReference type="PANTHER" id="PTHR11365">
    <property type="entry name" value="5-OXOPROLINASE RELATED"/>
    <property type="match status" value="1"/>
</dbReference>
<feature type="region of interest" description="Disordered" evidence="6">
    <location>
        <begin position="1"/>
        <end position="20"/>
    </location>
</feature>
<dbReference type="Pfam" id="PF02146">
    <property type="entry name" value="SIR2"/>
    <property type="match status" value="1"/>
</dbReference>
<sequence length="1625" mass="172852">MKRMLHLQEQPGAGPPPVRPPVLPSLDLAGVAAYIKQGKAKNIICMCGAGVSCSAGIPDFRTPGTGLYSRLEEYNLPHPQAIFELDFFKRNPMPFYTLARELYPGNFEPTPTHRFMRQLADRGLLKRCYTQNIDSLEVAAGLPRDLVVAAHGNFDSASCVRCGKSHDPGFGAKAPISPPRCDCGGLVKPDIVMFGENLPDRFWQNLEADFAAADLLIVLGTSLVVQPFASLIDRVRGEVPRLLINRERVGEADAALRAMGWDEGFDFPPNPTAWRDAFYQGDCDSAVAELEAALGGGTFTDVYAEFKDAAGEPQHRVLKLLSEDPANYPDAPREGIRRILEAETGIPHPRSSPLDTSRIASIRMGTTVATNALLERNGERTALVVTKGFRDLLHIGNQARPDIFDLEIAKPDVLYEMVVECDEQVVIPLGDEPSTRAGRDPVADSERYPIEGRAVTAVTGEALVVRRAPDLEALRRDLEAVRAAGIASVAVVLKHSAIFPEHERIVGELAREMGFTQVSLSSSVSAMVKMVPRGYTATADAYLTPHILRYIKTFEAGFDSGIAKTPVYFMQSDGGLTEVGAFSGHKAILSGPAGGYVGYALTTQWEGVDRSKLQVIGFDMGGTSTDVSRFAGALEHVFETTTAGVTIQAPQLDINTVAAGGGSRLFYESGVFRVGPESARAHPGPVCYRKGGHLAVTDANVVLGHVIPAFFPKIFGPTEDMALDEAGAREAMAAVAARVNAEAGPGGAKSVDEVAMGFVRVANEAMCRPIRALTQMKGHDVSRHVLACFGGAGAQHACAIAAALGVRTVFVHRHAGILSAVGIGLAEVVKEAQAPAAETLGRDDAELERRLDDLETAVRAQLAEQGFADAARVRVERYLNLRYAGTDVPIMTARPADGDYAAAFEASYRREFGFVLEERDVIVDDVRVRGVGTLVDPPAPLEAPALSGLPPLPPPETVASSYFEAGGRQPTPVYFLEKLVAGHQVTGPAILIDNISTIVLEPGCVATLTAARDVRIDVGAAAGVEKEEEQGDGPSAAPTKSPTSPSSDPAPDPIQLAVFSHRFMGIAEQMGRVLQRTSISVNIKERLDFSCALFDPEGRLVSNAPHLPVHLGAMSEAGSLRDGDVLMANHPQLAGGSHLPDITVITPVFDKEGALVFFVASRGHHADIGGISPGSMPPHSKLLAEEGVAVVSFRLVRAGRFDEAAAARPGTRPGDPPGVVGSRNERDVVSDLKAQVAANNRGIALVRGLIEEYSLPVVQAYMRHIQRAAEQAVRDMLVAFSLHHGLPERGTVVAEDAMDDGTRIRLAVTIDRRDATAEFDFAGTGPQVWGNINAPPAVTASAIIYALRCMVTRDIPLNHGCMAPITVKIPPRSLLSPAPEAAVVGGNVLTSQRVTDVVLKAFVAAAASQGCMNNFTFGDEGLGYYETIAGGAGAGPGWTGRSGVHTHMTNTRITDPEILERRFPLVLHAFSLRPGTGGRGFWRGGDGVEREIEFLRPLTASILSERRALAPFGLLGGGAGERGRNLWVRRDGAVVSLGGKASVLVGAGDRVRILTPGGGGYGPDPDDADGEGVAELRAKALAVAHARAKALGRAGDAYGQPTPREQPRLHGTGSVHQYHSDQHSA</sequence>
<dbReference type="GO" id="GO:0016740">
    <property type="term" value="F:transferase activity"/>
    <property type="evidence" value="ECO:0007669"/>
    <property type="project" value="UniProtKB-KW"/>
</dbReference>
<dbReference type="Gene3D" id="3.30.1600.10">
    <property type="entry name" value="SIR2/SIRT2 'Small Domain"/>
    <property type="match status" value="1"/>
</dbReference>
<evidence type="ECO:0000256" key="4">
    <source>
        <dbReference type="PROSITE-ProRule" id="PRU00236"/>
    </source>
</evidence>
<evidence type="ECO:0000256" key="2">
    <source>
        <dbReference type="ARBA" id="ARBA00022679"/>
    </source>
</evidence>
<dbReference type="SUPFAM" id="SSF52467">
    <property type="entry name" value="DHS-like NAD/FAD-binding domain"/>
    <property type="match status" value="1"/>
</dbReference>
<keyword evidence="9" id="KW-1185">Reference proteome</keyword>
<dbReference type="GO" id="GO:0046872">
    <property type="term" value="F:metal ion binding"/>
    <property type="evidence" value="ECO:0007669"/>
    <property type="project" value="UniProtKB-KW"/>
</dbReference>
<dbReference type="InterPro" id="IPR003000">
    <property type="entry name" value="Sirtuin"/>
</dbReference>
<dbReference type="GO" id="GO:0017168">
    <property type="term" value="F:5-oxoprolinase (ATP-hydrolyzing) activity"/>
    <property type="evidence" value="ECO:0007669"/>
    <property type="project" value="TreeGrafter"/>
</dbReference>
<dbReference type="GO" id="GO:0006749">
    <property type="term" value="P:glutathione metabolic process"/>
    <property type="evidence" value="ECO:0007669"/>
    <property type="project" value="TreeGrafter"/>
</dbReference>
<feature type="compositionally biased region" description="Low complexity" evidence="6">
    <location>
        <begin position="1034"/>
        <end position="1049"/>
    </location>
</feature>
<keyword evidence="4" id="KW-0479">Metal-binding</keyword>
<evidence type="ECO:0000313" key="8">
    <source>
        <dbReference type="EMBL" id="KAK2077257.1"/>
    </source>
</evidence>
<dbReference type="Proteomes" id="UP001255856">
    <property type="component" value="Unassembled WGS sequence"/>
</dbReference>
<protein>
    <recommendedName>
        <fullName evidence="7">Deacetylase sirtuin-type domain-containing protein</fullName>
    </recommendedName>
</protein>
<feature type="region of interest" description="Disordered" evidence="6">
    <location>
        <begin position="1023"/>
        <end position="1052"/>
    </location>
</feature>
<keyword evidence="5" id="KW-0175">Coiled coil</keyword>
<dbReference type="Pfam" id="PF02538">
    <property type="entry name" value="Hydantoinase_B"/>
    <property type="match status" value="1"/>
</dbReference>
<dbReference type="Gene3D" id="3.40.50.1220">
    <property type="entry name" value="TPP-binding domain"/>
    <property type="match status" value="1"/>
</dbReference>
<dbReference type="InterPro" id="IPR026591">
    <property type="entry name" value="Sirtuin_cat_small_dom_sf"/>
</dbReference>
<dbReference type="InterPro" id="IPR008040">
    <property type="entry name" value="Hydant_A_N"/>
</dbReference>
<keyword evidence="2" id="KW-0808">Transferase</keyword>
<feature type="active site" description="Proton acceptor" evidence="4">
    <location>
        <position position="151"/>
    </location>
</feature>
<dbReference type="InterPro" id="IPR002821">
    <property type="entry name" value="Hydantoinase_A"/>
</dbReference>
<feature type="region of interest" description="Disordered" evidence="6">
    <location>
        <begin position="1593"/>
        <end position="1625"/>
    </location>
</feature>
<evidence type="ECO:0000259" key="7">
    <source>
        <dbReference type="PROSITE" id="PS50305"/>
    </source>
</evidence>
<organism evidence="8 9">
    <name type="scientific">Prototheca wickerhamii</name>
    <dbReference type="NCBI Taxonomy" id="3111"/>
    <lineage>
        <taxon>Eukaryota</taxon>
        <taxon>Viridiplantae</taxon>
        <taxon>Chlorophyta</taxon>
        <taxon>core chlorophytes</taxon>
        <taxon>Trebouxiophyceae</taxon>
        <taxon>Chlorellales</taxon>
        <taxon>Chlorellaceae</taxon>
        <taxon>Prototheca</taxon>
    </lineage>
</organism>
<evidence type="ECO:0000256" key="6">
    <source>
        <dbReference type="SAM" id="MobiDB-lite"/>
    </source>
</evidence>
<feature type="binding site" evidence="4">
    <location>
        <position position="183"/>
    </location>
    <ligand>
        <name>Zn(2+)</name>
        <dbReference type="ChEBI" id="CHEBI:29105"/>
    </ligand>
</feature>
<comment type="caution">
    <text evidence="8">The sequence shown here is derived from an EMBL/GenBank/DDBJ whole genome shotgun (WGS) entry which is preliminary data.</text>
</comment>
<gene>
    <name evidence="8" type="ORF">QBZ16_004891</name>
</gene>
<name>A0AAD9IJE0_PROWI</name>
<dbReference type="InterPro" id="IPR045079">
    <property type="entry name" value="Oxoprolinase-like"/>
</dbReference>
<feature type="domain" description="Deacetylase sirtuin-type" evidence="7">
    <location>
        <begin position="21"/>
        <end position="297"/>
    </location>
</feature>
<proteinExistence type="inferred from homology"/>
<evidence type="ECO:0000256" key="1">
    <source>
        <dbReference type="ARBA" id="ARBA00010403"/>
    </source>
</evidence>
<feature type="binding site" evidence="4">
    <location>
        <position position="181"/>
    </location>
    <ligand>
        <name>Zn(2+)</name>
        <dbReference type="ChEBI" id="CHEBI:29105"/>
    </ligand>
</feature>
<dbReference type="EMBL" id="JASFZW010000007">
    <property type="protein sequence ID" value="KAK2077257.1"/>
    <property type="molecule type" value="Genomic_DNA"/>
</dbReference>
<evidence type="ECO:0000256" key="5">
    <source>
        <dbReference type="SAM" id="Coils"/>
    </source>
</evidence>
<comment type="similarity">
    <text evidence="1">Belongs to the oxoprolinase family.</text>
</comment>
<feature type="binding site" evidence="4">
    <location>
        <position position="159"/>
    </location>
    <ligand>
        <name>Zn(2+)</name>
        <dbReference type="ChEBI" id="CHEBI:29105"/>
    </ligand>
</feature>
<dbReference type="InterPro" id="IPR049517">
    <property type="entry name" value="ACX-like_C"/>
</dbReference>
<dbReference type="Pfam" id="PF05378">
    <property type="entry name" value="Hydant_A_N"/>
    <property type="match status" value="1"/>
</dbReference>
<dbReference type="InterPro" id="IPR026590">
    <property type="entry name" value="Ssirtuin_cat_dom"/>
</dbReference>
<dbReference type="PANTHER" id="PTHR11365:SF2">
    <property type="entry name" value="5-OXOPROLINASE"/>
    <property type="match status" value="1"/>
</dbReference>
<dbReference type="Pfam" id="PF01968">
    <property type="entry name" value="Hydantoinase_A"/>
    <property type="match status" value="1"/>
</dbReference>
<dbReference type="GO" id="GO:0005829">
    <property type="term" value="C:cytosol"/>
    <property type="evidence" value="ECO:0007669"/>
    <property type="project" value="TreeGrafter"/>
</dbReference>
<keyword evidence="4" id="KW-0862">Zinc</keyword>
<evidence type="ECO:0000313" key="9">
    <source>
        <dbReference type="Proteomes" id="UP001255856"/>
    </source>
</evidence>
<reference evidence="8" key="1">
    <citation type="submission" date="2021-01" db="EMBL/GenBank/DDBJ databases">
        <authorList>
            <person name="Eckstrom K.M.E."/>
        </authorList>
    </citation>
    <scope>NUCLEOTIDE SEQUENCE</scope>
    <source>
        <strain evidence="8">UVCC 0001</strain>
    </source>
</reference>
<dbReference type="Pfam" id="PF19278">
    <property type="entry name" value="Hydant_A_C"/>
    <property type="match status" value="1"/>
</dbReference>
<dbReference type="InterPro" id="IPR029035">
    <property type="entry name" value="DHS-like_NAD/FAD-binding_dom"/>
</dbReference>
<accession>A0AAD9IJE0</accession>
<dbReference type="InterPro" id="IPR003692">
    <property type="entry name" value="Hydantoinase_B"/>
</dbReference>